<proteinExistence type="predicted"/>
<evidence type="ECO:0000313" key="1">
    <source>
        <dbReference type="EMBL" id="KAJ2975589.1"/>
    </source>
</evidence>
<evidence type="ECO:0000313" key="2">
    <source>
        <dbReference type="Proteomes" id="UP001143910"/>
    </source>
</evidence>
<keyword evidence="2" id="KW-1185">Reference proteome</keyword>
<name>A0ACC1N9J6_9HYPO</name>
<reference evidence="1" key="1">
    <citation type="submission" date="2022-08" db="EMBL/GenBank/DDBJ databases">
        <title>Genome Sequence of Lecanicillium fungicola.</title>
        <authorList>
            <person name="Buettner E."/>
        </authorList>
    </citation>
    <scope>NUCLEOTIDE SEQUENCE</scope>
    <source>
        <strain evidence="1">Babe33</strain>
    </source>
</reference>
<protein>
    <submittedName>
        <fullName evidence="1">Uncharacterized protein</fullName>
    </submittedName>
</protein>
<accession>A0ACC1N9J6</accession>
<dbReference type="EMBL" id="JANJQO010000689">
    <property type="protein sequence ID" value="KAJ2975589.1"/>
    <property type="molecule type" value="Genomic_DNA"/>
</dbReference>
<dbReference type="Proteomes" id="UP001143910">
    <property type="component" value="Unassembled WGS sequence"/>
</dbReference>
<comment type="caution">
    <text evidence="1">The sequence shown here is derived from an EMBL/GenBank/DDBJ whole genome shotgun (WGS) entry which is preliminary data.</text>
</comment>
<sequence length="455" mass="49413">MYSKALTVLLLTQVAYSSAASVSSQTKAICKLNKDDPASWSKSGAADYLQQQLKSHGDNNWLVELDRRTTGKGHTAQEPDCQNLYSTSCVTPSTDCLYFTPPQVYYIRVLASKANSFFTRASAKLTTTALSDLLKIPDIINDFSPPGQSPVDLSLMRTVSGAASVADKIIKGASALGPVADMVGMIGGIMNIVSSTLTDPQDTINMDAIQQAITNQLSTFFDKTQQQIDDLCKKLFGDPNSKYDLKGLVEKTGSFPGISVGHSDWDPIARVFSSGGFLSTSAIDHFDSAFDGAMTQVRQGLISTILTSMDYYVYVDTSGGPCGWTGSRVIDGGCFMVYSRVFPTTFGSDYQQIMPAKAIILLDTKYGIDVVDFYKNIRDCNNGKPSNDINPSYVGNYPKCFFNLPYFEYKSPNVCQVYWDGKTGSLPAGVADKLQLNNKGCNQYLPDPLGCPSCP</sequence>
<gene>
    <name evidence="1" type="ORF">NQ176_g5438</name>
</gene>
<organism evidence="1 2">
    <name type="scientific">Zarea fungicola</name>
    <dbReference type="NCBI Taxonomy" id="93591"/>
    <lineage>
        <taxon>Eukaryota</taxon>
        <taxon>Fungi</taxon>
        <taxon>Dikarya</taxon>
        <taxon>Ascomycota</taxon>
        <taxon>Pezizomycotina</taxon>
        <taxon>Sordariomycetes</taxon>
        <taxon>Hypocreomycetidae</taxon>
        <taxon>Hypocreales</taxon>
        <taxon>Cordycipitaceae</taxon>
        <taxon>Zarea</taxon>
    </lineage>
</organism>